<name>A0A0C2D3A0_9BACT</name>
<evidence type="ECO:0000256" key="1">
    <source>
        <dbReference type="SAM" id="MobiDB-lite"/>
    </source>
</evidence>
<comment type="caution">
    <text evidence="2">The sequence shown here is derived from an EMBL/GenBank/DDBJ whole genome shotgun (WGS) entry which is preliminary data.</text>
</comment>
<proteinExistence type="predicted"/>
<accession>A0A0C2D3A0</accession>
<evidence type="ECO:0000313" key="2">
    <source>
        <dbReference type="EMBL" id="KIG16210.1"/>
    </source>
</evidence>
<reference evidence="2 3" key="1">
    <citation type="submission" date="2014-12" db="EMBL/GenBank/DDBJ databases">
        <title>Genome assembly of Enhygromyxa salina DSM 15201.</title>
        <authorList>
            <person name="Sharma G."/>
            <person name="Subramanian S."/>
        </authorList>
    </citation>
    <scope>NUCLEOTIDE SEQUENCE [LARGE SCALE GENOMIC DNA]</scope>
    <source>
        <strain evidence="2 3">DSM 15201</strain>
    </source>
</reference>
<dbReference type="Proteomes" id="UP000031599">
    <property type="component" value="Unassembled WGS sequence"/>
</dbReference>
<protein>
    <submittedName>
        <fullName evidence="2">Uncharacterized protein</fullName>
    </submittedName>
</protein>
<gene>
    <name evidence="2" type="ORF">DB30_04822</name>
</gene>
<feature type="region of interest" description="Disordered" evidence="1">
    <location>
        <begin position="18"/>
        <end position="44"/>
    </location>
</feature>
<dbReference type="AlphaFoldDB" id="A0A0C2D3A0"/>
<evidence type="ECO:0000313" key="3">
    <source>
        <dbReference type="Proteomes" id="UP000031599"/>
    </source>
</evidence>
<dbReference type="EMBL" id="JMCC02000041">
    <property type="protein sequence ID" value="KIG16210.1"/>
    <property type="molecule type" value="Genomic_DNA"/>
</dbReference>
<organism evidence="2 3">
    <name type="scientific">Enhygromyxa salina</name>
    <dbReference type="NCBI Taxonomy" id="215803"/>
    <lineage>
        <taxon>Bacteria</taxon>
        <taxon>Pseudomonadati</taxon>
        <taxon>Myxococcota</taxon>
        <taxon>Polyangia</taxon>
        <taxon>Nannocystales</taxon>
        <taxon>Nannocystaceae</taxon>
        <taxon>Enhygromyxa</taxon>
    </lineage>
</organism>
<sequence length="120" mass="11787">MLCLSLGSLVACGLDPNAPEEPNANTSLGSGAPESGGPTGDTNSANPVAACEALEDTLAACVPSLAGTLQCSSFGGHPCDITAYFDCLNDAYGSCSGGTFPDLDPLSLQDCAALAVCGVL</sequence>